<organism evidence="5 6">
    <name type="scientific">Flavisolibacter ginsengisoli DSM 18119</name>
    <dbReference type="NCBI Taxonomy" id="1121884"/>
    <lineage>
        <taxon>Bacteria</taxon>
        <taxon>Pseudomonadati</taxon>
        <taxon>Bacteroidota</taxon>
        <taxon>Chitinophagia</taxon>
        <taxon>Chitinophagales</taxon>
        <taxon>Chitinophagaceae</taxon>
        <taxon>Flavisolibacter</taxon>
    </lineage>
</organism>
<keyword evidence="1" id="KW-0889">Transcription antitermination</keyword>
<dbReference type="OrthoDB" id="9796143at2"/>
<dbReference type="PANTHER" id="PTHR30265">
    <property type="entry name" value="RHO-INTERACTING TRANSCRIPTION TERMINATION FACTOR NUSG"/>
    <property type="match status" value="1"/>
</dbReference>
<dbReference type="AlphaFoldDB" id="A0A1M5BAP5"/>
<dbReference type="Pfam" id="PF02357">
    <property type="entry name" value="NusG"/>
    <property type="match status" value="1"/>
</dbReference>
<evidence type="ECO:0000256" key="2">
    <source>
        <dbReference type="ARBA" id="ARBA00023015"/>
    </source>
</evidence>
<dbReference type="GO" id="GO:0031564">
    <property type="term" value="P:transcription antitermination"/>
    <property type="evidence" value="ECO:0007669"/>
    <property type="project" value="UniProtKB-KW"/>
</dbReference>
<dbReference type="InterPro" id="IPR006645">
    <property type="entry name" value="NGN-like_dom"/>
</dbReference>
<dbReference type="SUPFAM" id="SSF82679">
    <property type="entry name" value="N-utilization substance G protein NusG, N-terminal domain"/>
    <property type="match status" value="1"/>
</dbReference>
<dbReference type="EMBL" id="FQUU01000010">
    <property type="protein sequence ID" value="SHF39397.1"/>
    <property type="molecule type" value="Genomic_DNA"/>
</dbReference>
<evidence type="ECO:0000313" key="6">
    <source>
        <dbReference type="Proteomes" id="UP000184048"/>
    </source>
</evidence>
<dbReference type="SUPFAM" id="SSF50104">
    <property type="entry name" value="Translation proteins SH3-like domain"/>
    <property type="match status" value="1"/>
</dbReference>
<reference evidence="5 6" key="1">
    <citation type="submission" date="2016-11" db="EMBL/GenBank/DDBJ databases">
        <authorList>
            <person name="Jaros S."/>
            <person name="Januszkiewicz K."/>
            <person name="Wedrychowicz H."/>
        </authorList>
    </citation>
    <scope>NUCLEOTIDE SEQUENCE [LARGE SCALE GENOMIC DNA]</scope>
    <source>
        <strain evidence="5 6">DSM 18119</strain>
    </source>
</reference>
<dbReference type="SMART" id="SM00738">
    <property type="entry name" value="NGN"/>
    <property type="match status" value="1"/>
</dbReference>
<dbReference type="InterPro" id="IPR036735">
    <property type="entry name" value="NGN_dom_sf"/>
</dbReference>
<dbReference type="InterPro" id="IPR043425">
    <property type="entry name" value="NusG-like"/>
</dbReference>
<evidence type="ECO:0000313" key="5">
    <source>
        <dbReference type="EMBL" id="SHF39397.1"/>
    </source>
</evidence>
<sequence>MILSKKWYAIYTRPRWEKKIAGALVQKDVVTYCPLNRVSHQWSDRKKIVHEPLFKSYVFVQIAIEEMIKVKETDGVIKFVYWLNKPAVIRDEEIEAIKKFLSEHMNVQLERTDIGINDVVRIASGPFMQYQGSISEVRKNKVKVILPSLGYMMTVEVEKSNLEVVKKSNNSHIRYSKITDANKTHS</sequence>
<keyword evidence="2" id="KW-0805">Transcription regulation</keyword>
<evidence type="ECO:0000256" key="1">
    <source>
        <dbReference type="ARBA" id="ARBA00022814"/>
    </source>
</evidence>
<name>A0A1M5BAP5_9BACT</name>
<keyword evidence="6" id="KW-1185">Reference proteome</keyword>
<dbReference type="PANTHER" id="PTHR30265:SF4">
    <property type="entry name" value="KOW MOTIF FAMILY PROTEIN, EXPRESSED"/>
    <property type="match status" value="1"/>
</dbReference>
<dbReference type="CDD" id="cd06091">
    <property type="entry name" value="KOW_NusG"/>
    <property type="match status" value="1"/>
</dbReference>
<dbReference type="NCBIfam" id="NF033644">
    <property type="entry name" value="antiterm_UpxY"/>
    <property type="match status" value="1"/>
</dbReference>
<evidence type="ECO:0000259" key="4">
    <source>
        <dbReference type="SMART" id="SM00738"/>
    </source>
</evidence>
<gene>
    <name evidence="5" type="ORF">SAMN02745131_02491</name>
</gene>
<keyword evidence="3" id="KW-0804">Transcription</keyword>
<dbReference type="CDD" id="cd09895">
    <property type="entry name" value="NGN_SP_UpxY"/>
    <property type="match status" value="1"/>
</dbReference>
<dbReference type="Proteomes" id="UP000184048">
    <property type="component" value="Unassembled WGS sequence"/>
</dbReference>
<proteinExistence type="predicted"/>
<accession>A0A1M5BAP5</accession>
<protein>
    <submittedName>
        <fullName evidence="5">Transcription antitermination factor NusG</fullName>
    </submittedName>
</protein>
<dbReference type="STRING" id="1121884.SAMN02745131_02491"/>
<dbReference type="GO" id="GO:0006354">
    <property type="term" value="P:DNA-templated transcription elongation"/>
    <property type="evidence" value="ECO:0007669"/>
    <property type="project" value="InterPro"/>
</dbReference>
<evidence type="ECO:0000256" key="3">
    <source>
        <dbReference type="ARBA" id="ARBA00023163"/>
    </source>
</evidence>
<dbReference type="InterPro" id="IPR008991">
    <property type="entry name" value="Translation_prot_SH3-like_sf"/>
</dbReference>
<dbReference type="RefSeq" id="WP_072835670.1">
    <property type="nucleotide sequence ID" value="NZ_FQUU01000010.1"/>
</dbReference>
<feature type="domain" description="NusG-like N-terminal" evidence="4">
    <location>
        <begin position="4"/>
        <end position="101"/>
    </location>
</feature>
<dbReference type="Gene3D" id="3.30.70.940">
    <property type="entry name" value="NusG, N-terminal domain"/>
    <property type="match status" value="1"/>
</dbReference>